<sequence length="171" mass="18613">MKLPGTATQPENIQIAMGKLDIGKGMLFLDIGCGSGAVSLAASRYTDRIYGIDRRHEAVEASRSLVPGGNFICGEAVDVIPGLPDVDRCFIGGTRDIERFLPSLRERAAPGFRLVVDVARIGMTSKIVRLVEDHFTLEEVIQINIFRGYRLAGDIALKPVNPIFMIVGRGD</sequence>
<dbReference type="GO" id="GO:0009236">
    <property type="term" value="P:cobalamin biosynthetic process"/>
    <property type="evidence" value="ECO:0007669"/>
    <property type="project" value="UniProtKB-KW"/>
</dbReference>
<dbReference type="Pfam" id="PF08241">
    <property type="entry name" value="Methyltransf_11"/>
    <property type="match status" value="1"/>
</dbReference>
<keyword evidence="8" id="KW-1185">Reference proteome</keyword>
<dbReference type="Proteomes" id="UP000000674">
    <property type="component" value="Chromosome"/>
</dbReference>
<keyword evidence="2" id="KW-0169">Cobalamin biosynthesis</keyword>
<evidence type="ECO:0000256" key="3">
    <source>
        <dbReference type="ARBA" id="ARBA00022603"/>
    </source>
</evidence>
<evidence type="ECO:0000313" key="8">
    <source>
        <dbReference type="Proteomes" id="UP000000674"/>
    </source>
</evidence>
<keyword evidence="3" id="KW-0489">Methyltransferase</keyword>
<dbReference type="InterPro" id="IPR050714">
    <property type="entry name" value="Cobalamin_biosynth_MTase"/>
</dbReference>
<dbReference type="GO" id="GO:0032259">
    <property type="term" value="P:methylation"/>
    <property type="evidence" value="ECO:0007669"/>
    <property type="project" value="UniProtKB-KW"/>
</dbReference>
<dbReference type="PANTHER" id="PTHR43182">
    <property type="entry name" value="COBALT-PRECORRIN-6B C(15)-METHYLTRANSFERASE (DECARBOXYLATING)"/>
    <property type="match status" value="1"/>
</dbReference>
<dbReference type="GO" id="GO:0008757">
    <property type="term" value="F:S-adenosylmethionine-dependent methyltransferase activity"/>
    <property type="evidence" value="ECO:0007669"/>
    <property type="project" value="InterPro"/>
</dbReference>
<keyword evidence="5" id="KW-0949">S-adenosyl-L-methionine</keyword>
<evidence type="ECO:0000256" key="1">
    <source>
        <dbReference type="ARBA" id="ARBA00004953"/>
    </source>
</evidence>
<dbReference type="InterPro" id="IPR013216">
    <property type="entry name" value="Methyltransf_11"/>
</dbReference>
<evidence type="ECO:0000256" key="5">
    <source>
        <dbReference type="ARBA" id="ARBA00022691"/>
    </source>
</evidence>
<dbReference type="AlphaFoldDB" id="A0B5H4"/>
<dbReference type="KEGG" id="mtp:Mthe_0148"/>
<reference evidence="7 8" key="1">
    <citation type="submission" date="2006-10" db="EMBL/GenBank/DDBJ databases">
        <title>Complete sequence of Methanosaeta thermophila PT.</title>
        <authorList>
            <consortium name="US DOE Joint Genome Institute"/>
            <person name="Copeland A."/>
            <person name="Lucas S."/>
            <person name="Lapidus A."/>
            <person name="Barry K."/>
            <person name="Detter J.C."/>
            <person name="Glavina del Rio T."/>
            <person name="Hammon N."/>
            <person name="Israni S."/>
            <person name="Pitluck S."/>
            <person name="Chain P."/>
            <person name="Malfatti S."/>
            <person name="Shin M."/>
            <person name="Vergez L."/>
            <person name="Schmutz J."/>
            <person name="Larimer F."/>
            <person name="Land M."/>
            <person name="Hauser L."/>
            <person name="Kyrpides N."/>
            <person name="Kim E."/>
            <person name="Smith K.S."/>
            <person name="Ingram-Smith C."/>
            <person name="Richardson P."/>
        </authorList>
    </citation>
    <scope>NUCLEOTIDE SEQUENCE [LARGE SCALE GENOMIC DNA]</scope>
    <source>
        <strain evidence="8">DSM 6194 / JCM 14653 / NBRC 101360 / PT</strain>
    </source>
</reference>
<dbReference type="EMBL" id="CP000477">
    <property type="protein sequence ID" value="ABK13948.1"/>
    <property type="molecule type" value="Genomic_DNA"/>
</dbReference>
<comment type="pathway">
    <text evidence="1">Cofactor biosynthesis; adenosylcobalamin biosynthesis.</text>
</comment>
<evidence type="ECO:0000256" key="2">
    <source>
        <dbReference type="ARBA" id="ARBA00022573"/>
    </source>
</evidence>
<dbReference type="CDD" id="cd02440">
    <property type="entry name" value="AdoMet_MTases"/>
    <property type="match status" value="1"/>
</dbReference>
<gene>
    <name evidence="7" type="ordered locus">Mthe_0148</name>
</gene>
<dbReference type="OrthoDB" id="6027at2157"/>
<dbReference type="Gene3D" id="3.40.50.150">
    <property type="entry name" value="Vaccinia Virus protein VP39"/>
    <property type="match status" value="1"/>
</dbReference>
<evidence type="ECO:0000256" key="4">
    <source>
        <dbReference type="ARBA" id="ARBA00022679"/>
    </source>
</evidence>
<accession>A0B5H4</accession>
<dbReference type="RefSeq" id="WP_011695347.1">
    <property type="nucleotide sequence ID" value="NC_008553.1"/>
</dbReference>
<name>A0B5H4_METTP</name>
<evidence type="ECO:0000259" key="6">
    <source>
        <dbReference type="Pfam" id="PF08241"/>
    </source>
</evidence>
<dbReference type="SUPFAM" id="SSF53335">
    <property type="entry name" value="S-adenosyl-L-methionine-dependent methyltransferases"/>
    <property type="match status" value="1"/>
</dbReference>
<dbReference type="GeneID" id="4462822"/>
<keyword evidence="4" id="KW-0808">Transferase</keyword>
<dbReference type="InterPro" id="IPR029063">
    <property type="entry name" value="SAM-dependent_MTases_sf"/>
</dbReference>
<proteinExistence type="predicted"/>
<organism evidence="7 8">
    <name type="scientific">Methanothrix thermoacetophila (strain DSM 6194 / JCM 14653 / NBRC 101360 / PT)</name>
    <name type="common">Methanosaeta thermophila</name>
    <dbReference type="NCBI Taxonomy" id="349307"/>
    <lineage>
        <taxon>Archaea</taxon>
        <taxon>Methanobacteriati</taxon>
        <taxon>Methanobacteriota</taxon>
        <taxon>Stenosarchaea group</taxon>
        <taxon>Methanomicrobia</taxon>
        <taxon>Methanotrichales</taxon>
        <taxon>Methanotrichaceae</taxon>
        <taxon>Methanothrix</taxon>
    </lineage>
</organism>
<evidence type="ECO:0000313" key="7">
    <source>
        <dbReference type="EMBL" id="ABK13948.1"/>
    </source>
</evidence>
<dbReference type="PANTHER" id="PTHR43182:SF1">
    <property type="entry name" value="COBALT-PRECORRIN-7 C(5)-METHYLTRANSFERASE"/>
    <property type="match status" value="1"/>
</dbReference>
<feature type="domain" description="Methyltransferase type 11" evidence="6">
    <location>
        <begin position="29"/>
        <end position="85"/>
    </location>
</feature>
<dbReference type="HOGENOM" id="CLU_094143_1_0_2"/>
<dbReference type="STRING" id="349307.Mthe_0148"/>
<protein>
    <submittedName>
        <fullName evidence="7">Precorrin-8W decarboxylase</fullName>
    </submittedName>
</protein>